<dbReference type="EMBL" id="CAJNNW010006633">
    <property type="protein sequence ID" value="CAE8648472.1"/>
    <property type="molecule type" value="Genomic_DNA"/>
</dbReference>
<evidence type="ECO:0000256" key="1">
    <source>
        <dbReference type="SAM" id="Coils"/>
    </source>
</evidence>
<organism evidence="2 3">
    <name type="scientific">Polarella glacialis</name>
    <name type="common">Dinoflagellate</name>
    <dbReference type="NCBI Taxonomy" id="89957"/>
    <lineage>
        <taxon>Eukaryota</taxon>
        <taxon>Sar</taxon>
        <taxon>Alveolata</taxon>
        <taxon>Dinophyceae</taxon>
        <taxon>Suessiales</taxon>
        <taxon>Suessiaceae</taxon>
        <taxon>Polarella</taxon>
    </lineage>
</organism>
<evidence type="ECO:0000313" key="3">
    <source>
        <dbReference type="Proteomes" id="UP000626109"/>
    </source>
</evidence>
<evidence type="ECO:0000313" key="2">
    <source>
        <dbReference type="EMBL" id="CAE8648472.1"/>
    </source>
</evidence>
<sequence length="308" mass="33767">FACCTAQGVGKALFCVRSRGGLPRSRGGPSCGARLMTLLLAHERLAEALLLVQAPPELTKVDAEGARSCVRLLGRASEEVSQKLPQDADAAVYYKTVAEVLMWAGSFGEASLLLGRAERILEEQKVATDKLSAPVYDQDTLADLQGELDICQEMMAICQEQLQREKHQKEERKRLEEKLRKKAAGPDLRRLRAADARAVDELCKGLSVTSFSQDWRTVSSPLTTTAGAKMVNDTTPVSEAGWHDLMSTCSICLDMLRDPVVLGCDGEHMVCREHLDELFECPMCRGPVGIPQKPQKSVLRALVAMRAD</sequence>
<dbReference type="SUPFAM" id="SSF57850">
    <property type="entry name" value="RING/U-box"/>
    <property type="match status" value="1"/>
</dbReference>
<feature type="coiled-coil region" evidence="1">
    <location>
        <begin position="141"/>
        <end position="182"/>
    </location>
</feature>
<dbReference type="Proteomes" id="UP000626109">
    <property type="component" value="Unassembled WGS sequence"/>
</dbReference>
<accession>A0A813IDT4</accession>
<feature type="non-terminal residue" evidence="2">
    <location>
        <position position="1"/>
    </location>
</feature>
<feature type="non-terminal residue" evidence="2">
    <location>
        <position position="308"/>
    </location>
</feature>
<gene>
    <name evidence="2" type="ORF">PGLA2088_LOCUS6593</name>
</gene>
<keyword evidence="1" id="KW-0175">Coiled coil</keyword>
<proteinExistence type="predicted"/>
<reference evidence="2" key="1">
    <citation type="submission" date="2021-02" db="EMBL/GenBank/DDBJ databases">
        <authorList>
            <person name="Dougan E. K."/>
            <person name="Rhodes N."/>
            <person name="Thang M."/>
            <person name="Chan C."/>
        </authorList>
    </citation>
    <scope>NUCLEOTIDE SEQUENCE</scope>
</reference>
<comment type="caution">
    <text evidence="2">The sequence shown here is derived from an EMBL/GenBank/DDBJ whole genome shotgun (WGS) entry which is preliminary data.</text>
</comment>
<evidence type="ECO:0008006" key="4">
    <source>
        <dbReference type="Google" id="ProtNLM"/>
    </source>
</evidence>
<name>A0A813IDT4_POLGL</name>
<dbReference type="AlphaFoldDB" id="A0A813IDT4"/>
<dbReference type="Gene3D" id="3.30.40.10">
    <property type="entry name" value="Zinc/RING finger domain, C3HC4 (zinc finger)"/>
    <property type="match status" value="1"/>
</dbReference>
<protein>
    <recommendedName>
        <fullName evidence="4">RING-type domain-containing protein</fullName>
    </recommendedName>
</protein>
<dbReference type="InterPro" id="IPR013083">
    <property type="entry name" value="Znf_RING/FYVE/PHD"/>
</dbReference>